<dbReference type="EMBL" id="CP146203">
    <property type="protein sequence ID" value="XBH21065.1"/>
    <property type="molecule type" value="Genomic_DNA"/>
</dbReference>
<protein>
    <submittedName>
        <fullName evidence="1">Uncharacterized protein</fullName>
    </submittedName>
</protein>
<sequence length="261" mass="29495">MTTPPQEQEPDPVVIPGITTQSLMDAHPLLGRIWQESDTCVQQGLGGLLELACQPCELPTVEQIERDFGLIAWLLDRLDGAQLNEFGLLSSSAWQYLEEVSPGLRLHLGNEDSRMHWREIGFLINVLVRLGLLRRYQGQLLRTKRGSQALESPQDMFELVAQRLIPNRRTNFTYVASLMQLLSLESAPPRYRFEVAAGMATMAGWHTKGHEHVIQRGVMYAKNGPSYLFWLMGQPKDRYWESEVPSPTAVALARAALLMPM</sequence>
<evidence type="ECO:0000313" key="1">
    <source>
        <dbReference type="EMBL" id="XBH21065.1"/>
    </source>
</evidence>
<name>A0AAU7DVH6_9MICO</name>
<gene>
    <name evidence="1" type="ORF">V5R04_12705</name>
</gene>
<proteinExistence type="predicted"/>
<accession>A0AAU7DVH6</accession>
<organism evidence="1">
    <name type="scientific">Jonesiaceae bacterium BS-20</name>
    <dbReference type="NCBI Taxonomy" id="3120821"/>
    <lineage>
        <taxon>Bacteria</taxon>
        <taxon>Bacillati</taxon>
        <taxon>Actinomycetota</taxon>
        <taxon>Actinomycetes</taxon>
        <taxon>Micrococcales</taxon>
        <taxon>Jonesiaceae</taxon>
    </lineage>
</organism>
<dbReference type="AlphaFoldDB" id="A0AAU7DVH6"/>
<reference evidence="1" key="1">
    <citation type="submission" date="2024-02" db="EMBL/GenBank/DDBJ databases">
        <title>Tomenella chthoni gen. nov. sp. nov., a member of the family Jonesiaceae isolated from bat guano.</title>
        <authorList>
            <person name="Miller S.L."/>
            <person name="King J."/>
            <person name="Sankaranarayanan K."/>
            <person name="Lawson P.A."/>
        </authorList>
    </citation>
    <scope>NUCLEOTIDE SEQUENCE</scope>
    <source>
        <strain evidence="1">BS-20</strain>
    </source>
</reference>